<feature type="region of interest" description="Disordered" evidence="1">
    <location>
        <begin position="1"/>
        <end position="22"/>
    </location>
</feature>
<reference evidence="3" key="2">
    <citation type="submission" date="2023-06" db="EMBL/GenBank/DDBJ databases">
        <authorList>
            <person name="Swenson N.G."/>
            <person name="Wegrzyn J.L."/>
            <person name="Mcevoy S.L."/>
        </authorList>
    </citation>
    <scope>NUCLEOTIDE SEQUENCE</scope>
    <source>
        <strain evidence="3">NS2018</strain>
        <tissue evidence="3">Leaf</tissue>
    </source>
</reference>
<dbReference type="InterPro" id="IPR013103">
    <property type="entry name" value="RVT_2"/>
</dbReference>
<dbReference type="AlphaFoldDB" id="A0AA39VK76"/>
<dbReference type="Pfam" id="PF07727">
    <property type="entry name" value="RVT_2"/>
    <property type="match status" value="1"/>
</dbReference>
<feature type="domain" description="Reverse transcriptase Ty1/copia-type" evidence="2">
    <location>
        <begin position="30"/>
        <end position="121"/>
    </location>
</feature>
<evidence type="ECO:0000313" key="4">
    <source>
        <dbReference type="Proteomes" id="UP001168877"/>
    </source>
</evidence>
<dbReference type="SUPFAM" id="SSF56672">
    <property type="entry name" value="DNA/RNA polymerases"/>
    <property type="match status" value="1"/>
</dbReference>
<dbReference type="EMBL" id="JAUESC010000381">
    <property type="protein sequence ID" value="KAK0588849.1"/>
    <property type="molecule type" value="Genomic_DNA"/>
</dbReference>
<gene>
    <name evidence="3" type="ORF">LWI29_006219</name>
</gene>
<keyword evidence="4" id="KW-1185">Reference proteome</keyword>
<comment type="caution">
    <text evidence="3">The sequence shown here is derived from an EMBL/GenBank/DDBJ whole genome shotgun (WGS) entry which is preliminary data.</text>
</comment>
<dbReference type="InterPro" id="IPR043502">
    <property type="entry name" value="DNA/RNA_pol_sf"/>
</dbReference>
<evidence type="ECO:0000259" key="2">
    <source>
        <dbReference type="Pfam" id="PF07727"/>
    </source>
</evidence>
<evidence type="ECO:0000313" key="3">
    <source>
        <dbReference type="EMBL" id="KAK0588849.1"/>
    </source>
</evidence>
<accession>A0AA39VK76</accession>
<organism evidence="3 4">
    <name type="scientific">Acer saccharum</name>
    <name type="common">Sugar maple</name>
    <dbReference type="NCBI Taxonomy" id="4024"/>
    <lineage>
        <taxon>Eukaryota</taxon>
        <taxon>Viridiplantae</taxon>
        <taxon>Streptophyta</taxon>
        <taxon>Embryophyta</taxon>
        <taxon>Tracheophyta</taxon>
        <taxon>Spermatophyta</taxon>
        <taxon>Magnoliopsida</taxon>
        <taxon>eudicotyledons</taxon>
        <taxon>Gunneridae</taxon>
        <taxon>Pentapetalae</taxon>
        <taxon>rosids</taxon>
        <taxon>malvids</taxon>
        <taxon>Sapindales</taxon>
        <taxon>Sapindaceae</taxon>
        <taxon>Hippocastanoideae</taxon>
        <taxon>Acereae</taxon>
        <taxon>Acer</taxon>
    </lineage>
</organism>
<dbReference type="Proteomes" id="UP001168877">
    <property type="component" value="Unassembled WGS sequence"/>
</dbReference>
<protein>
    <recommendedName>
        <fullName evidence="2">Reverse transcriptase Ty1/copia-type domain-containing protein</fullName>
    </recommendedName>
</protein>
<name>A0AA39VK76_ACESA</name>
<evidence type="ECO:0000256" key="1">
    <source>
        <dbReference type="SAM" id="MobiDB-lite"/>
    </source>
</evidence>
<reference evidence="3" key="1">
    <citation type="journal article" date="2022" name="Plant J.">
        <title>Strategies of tolerance reflected in two North American maple genomes.</title>
        <authorList>
            <person name="McEvoy S.L."/>
            <person name="Sezen U.U."/>
            <person name="Trouern-Trend A."/>
            <person name="McMahon S.M."/>
            <person name="Schaberg P.G."/>
            <person name="Yang J."/>
            <person name="Wegrzyn J.L."/>
            <person name="Swenson N.G."/>
        </authorList>
    </citation>
    <scope>NUCLEOTIDE SEQUENCE</scope>
    <source>
        <strain evidence="3">NS2018</strain>
    </source>
</reference>
<sequence>MSNPEQCSQLVNSKPEMNSTSPELHNSLDIQLIDINNAFLNGDLNEQPQGFVSPNSPSHACCLTKALYGLKQAPRTWFHKLKTALMDWRLKSSSSDVSLFLKRFGDLLLLVYVDDILLTDSSPTPTLVSKDLVFGSGLAVSKAFAPIRQDIEVQNSVVVHSSVDPGLVEETSPISRPVGLSIQVTFAPPTVTMVTYSRKGSVKGNEFYSTIPRLEVNLTSNGGR</sequence>
<proteinExistence type="predicted"/>